<dbReference type="AlphaFoldDB" id="A0A1L9BK27"/>
<proteinExistence type="predicted"/>
<evidence type="ECO:0000313" key="1">
    <source>
        <dbReference type="EMBL" id="OJH42597.1"/>
    </source>
</evidence>
<evidence type="ECO:0000313" key="2">
    <source>
        <dbReference type="Proteomes" id="UP000182229"/>
    </source>
</evidence>
<dbReference type="Proteomes" id="UP000182229">
    <property type="component" value="Unassembled WGS sequence"/>
</dbReference>
<reference evidence="1 2" key="2">
    <citation type="submission" date="2016-12" db="EMBL/GenBank/DDBJ databases">
        <title>Draft Genome Sequence of Cystobacter ferrugineus Strain Cbfe23.</title>
        <authorList>
            <person name="Akbar S."/>
            <person name="Dowd S.E."/>
            <person name="Stevens D.C."/>
        </authorList>
    </citation>
    <scope>NUCLEOTIDE SEQUENCE [LARGE SCALE GENOMIC DNA]</scope>
    <source>
        <strain evidence="1 2">Cbfe23</strain>
    </source>
</reference>
<protein>
    <submittedName>
        <fullName evidence="1">Uncharacterized protein</fullName>
    </submittedName>
</protein>
<organism evidence="1 2">
    <name type="scientific">Cystobacter ferrugineus</name>
    <dbReference type="NCBI Taxonomy" id="83449"/>
    <lineage>
        <taxon>Bacteria</taxon>
        <taxon>Pseudomonadati</taxon>
        <taxon>Myxococcota</taxon>
        <taxon>Myxococcia</taxon>
        <taxon>Myxococcales</taxon>
        <taxon>Cystobacterineae</taxon>
        <taxon>Archangiaceae</taxon>
        <taxon>Cystobacter</taxon>
    </lineage>
</organism>
<sequence>MSLRNNGRLSRREILKALSMCAAGSTMGPMLTGCRDALTTPAALEQLGGVRQARLDGKPRFLIVVGAVGGASIIDSMLAVRASESSTAGGNAARLNTFADAQVQNVDGSPFRAVKVDSPQLGNIPVPVKTDQLPFVKKYKDSMLVATTVGTSVNHAIAQKRSLTGNNAWRGRTLQECVALQYGAGLPLPNVNMGNSGFAERGTDRSLPAYCYGEVVANPSLWPLGLDGMKGLKDVPSRDMVALARSVRNSLDAQSIFGKTFDDAAALRLWNEQRTTGQATLEVQDLISRLNVMPDQPPKTPLSEYGLSSSPDAERLRAVFPNYMSDPVQGQAALAFLLLKHRVSVSVTLGPSFNMVVTPSYEVTNPPLAYDFSHNDHRSIQAFMWSRLMDTIDKLIELLKSEPFDSSGESLWDRSLIYMATEFGRTRSRPEGATEMFGTGHDLNNGFMILSPMVRGNTLLGGVDPKTTLTYGFDPRTGTPLPGKVESNEADIFSGILTAMGVDTSGSALPDASAFRRT</sequence>
<dbReference type="InterPro" id="IPR006311">
    <property type="entry name" value="TAT_signal"/>
</dbReference>
<name>A0A1L9BK27_9BACT</name>
<gene>
    <name evidence="1" type="ORF">BON30_05270</name>
</gene>
<dbReference type="PROSITE" id="PS51257">
    <property type="entry name" value="PROKAR_LIPOPROTEIN"/>
    <property type="match status" value="1"/>
</dbReference>
<reference evidence="2" key="1">
    <citation type="submission" date="2016-11" db="EMBL/GenBank/DDBJ databases">
        <authorList>
            <person name="Shukria A."/>
            <person name="Stevens D.C."/>
        </authorList>
    </citation>
    <scope>NUCLEOTIDE SEQUENCE [LARGE SCALE GENOMIC DNA]</scope>
    <source>
        <strain evidence="2">Cbfe23</strain>
    </source>
</reference>
<dbReference type="OrthoDB" id="5482671at2"/>
<keyword evidence="2" id="KW-1185">Reference proteome</keyword>
<dbReference type="RefSeq" id="WP_071896692.1">
    <property type="nucleotide sequence ID" value="NZ_MPIN01000001.1"/>
</dbReference>
<dbReference type="PROSITE" id="PS51318">
    <property type="entry name" value="TAT"/>
    <property type="match status" value="1"/>
</dbReference>
<dbReference type="STRING" id="83449.BON30_05270"/>
<accession>A0A1L9BK27</accession>
<comment type="caution">
    <text evidence="1">The sequence shown here is derived from an EMBL/GenBank/DDBJ whole genome shotgun (WGS) entry which is preliminary data.</text>
</comment>
<dbReference type="EMBL" id="MPIN01000001">
    <property type="protein sequence ID" value="OJH42597.1"/>
    <property type="molecule type" value="Genomic_DNA"/>
</dbReference>